<dbReference type="AlphaFoldDB" id="X1MCU6"/>
<feature type="non-terminal residue" evidence="2">
    <location>
        <position position="1"/>
    </location>
</feature>
<sequence length="124" mass="13877">GTSAELEKQIAAFKEAHCKTCQYGEDGEGCTILMRVYPEGKCYRYYKVKEEEEKKADADTADQVAQPVEKSEHEQLMDSLPCKDCQNNATCDRTFFRTDGQGGYVCDKKVSAGAREEVANESEN</sequence>
<feature type="region of interest" description="Disordered" evidence="1">
    <location>
        <begin position="54"/>
        <end position="75"/>
    </location>
</feature>
<organism evidence="2">
    <name type="scientific">marine sediment metagenome</name>
    <dbReference type="NCBI Taxonomy" id="412755"/>
    <lineage>
        <taxon>unclassified sequences</taxon>
        <taxon>metagenomes</taxon>
        <taxon>ecological metagenomes</taxon>
    </lineage>
</organism>
<accession>X1MCU6</accession>
<comment type="caution">
    <text evidence="2">The sequence shown here is derived from an EMBL/GenBank/DDBJ whole genome shotgun (WGS) entry which is preliminary data.</text>
</comment>
<dbReference type="EMBL" id="BARV01010454">
    <property type="protein sequence ID" value="GAI12490.1"/>
    <property type="molecule type" value="Genomic_DNA"/>
</dbReference>
<name>X1MCU6_9ZZZZ</name>
<evidence type="ECO:0000256" key="1">
    <source>
        <dbReference type="SAM" id="MobiDB-lite"/>
    </source>
</evidence>
<reference evidence="2" key="1">
    <citation type="journal article" date="2014" name="Front. Microbiol.">
        <title>High frequency of phylogenetically diverse reductive dehalogenase-homologous genes in deep subseafloor sedimentary metagenomes.</title>
        <authorList>
            <person name="Kawai M."/>
            <person name="Futagami T."/>
            <person name="Toyoda A."/>
            <person name="Takaki Y."/>
            <person name="Nishi S."/>
            <person name="Hori S."/>
            <person name="Arai W."/>
            <person name="Tsubouchi T."/>
            <person name="Morono Y."/>
            <person name="Uchiyama I."/>
            <person name="Ito T."/>
            <person name="Fujiyama A."/>
            <person name="Inagaki F."/>
            <person name="Takami H."/>
        </authorList>
    </citation>
    <scope>NUCLEOTIDE SEQUENCE</scope>
    <source>
        <strain evidence="2">Expedition CK06-06</strain>
    </source>
</reference>
<evidence type="ECO:0000313" key="2">
    <source>
        <dbReference type="EMBL" id="GAI12490.1"/>
    </source>
</evidence>
<gene>
    <name evidence="2" type="ORF">S06H3_20227</name>
</gene>
<proteinExistence type="predicted"/>
<protein>
    <submittedName>
        <fullName evidence="2">Uncharacterized protein</fullName>
    </submittedName>
</protein>